<dbReference type="Pfam" id="PF14650">
    <property type="entry name" value="FAM75"/>
    <property type="match status" value="1"/>
</dbReference>
<feature type="domain" description="SPATA31" evidence="3">
    <location>
        <begin position="150"/>
        <end position="288"/>
    </location>
</feature>
<evidence type="ECO:0000313" key="5">
    <source>
        <dbReference type="RefSeq" id="XP_072844916.1"/>
    </source>
</evidence>
<feature type="region of interest" description="Disordered" evidence="2">
    <location>
        <begin position="498"/>
        <end position="575"/>
    </location>
</feature>
<feature type="region of interest" description="Disordered" evidence="2">
    <location>
        <begin position="280"/>
        <end position="345"/>
    </location>
</feature>
<feature type="region of interest" description="Disordered" evidence="2">
    <location>
        <begin position="604"/>
        <end position="659"/>
    </location>
</feature>
<dbReference type="GeneID" id="140704070"/>
<dbReference type="RefSeq" id="XP_072844916.1">
    <property type="nucleotide sequence ID" value="XM_072988815.1"/>
</dbReference>
<evidence type="ECO:0000313" key="4">
    <source>
        <dbReference type="Proteomes" id="UP001652642"/>
    </source>
</evidence>
<dbReference type="Proteomes" id="UP001652642">
    <property type="component" value="Chromosome 2"/>
</dbReference>
<reference evidence="4" key="1">
    <citation type="submission" date="2025-05" db="UniProtKB">
        <authorList>
            <consortium name="RefSeq"/>
        </authorList>
    </citation>
    <scope>NUCLEOTIDE SEQUENCE [LARGE SCALE GENOMIC DNA]</scope>
</reference>
<name>A0ABM5FHP6_9SAUR</name>
<organism evidence="4 5">
    <name type="scientific">Pogona vitticeps</name>
    <name type="common">central bearded dragon</name>
    <dbReference type="NCBI Taxonomy" id="103695"/>
    <lineage>
        <taxon>Eukaryota</taxon>
        <taxon>Metazoa</taxon>
        <taxon>Chordata</taxon>
        <taxon>Craniata</taxon>
        <taxon>Vertebrata</taxon>
        <taxon>Euteleostomi</taxon>
        <taxon>Lepidosauria</taxon>
        <taxon>Squamata</taxon>
        <taxon>Bifurcata</taxon>
        <taxon>Unidentata</taxon>
        <taxon>Episquamata</taxon>
        <taxon>Toxicofera</taxon>
        <taxon>Iguania</taxon>
        <taxon>Acrodonta</taxon>
        <taxon>Agamidae</taxon>
        <taxon>Amphibolurinae</taxon>
        <taxon>Pogona</taxon>
    </lineage>
</organism>
<gene>
    <name evidence="5" type="primary">LOC140704070</name>
</gene>
<accession>A0ABM5FHP6</accession>
<sequence length="659" mass="72783">MSFLKKAPLSFTEELRDESLEREKEETGQRWRMVMDALSSEQKRAMQKHFDRKHFEVHQEMKPKPVRQSQEKARVLGKDLGQKWLPERAEAAAFLPFSTPNDLELNVPYKQRTSAGGQTSKSLEPQFEIASETHTLIPARRWSLYVQEVETPYLQSEERELLEHHLKKKRLQHEWGLPGAVQRSVQALAPSLLAPTCPSQGRGQDVRIQTKQHSFLPILFRETLEDSVKKMIMHRRWGLPKRIHVSLRMFSPGEALEAVKESTENLLVEEVFYLSGENQQATEGVKESPKEVSVSGLQSPRTSRAGSISHERPETLKQVSSSTGHSEMGGIAITGKTPTTTTKEEEEGVASTAGLQSTENVACEMPQATEEVAFADGSQEDTDYETVDFRNLETSLGMEVASDIDLTADVTTSLTQITRGAVTTFAVTGQSPLSAHGTVGGPLPTAKEINDSKVSLSVEDTNPPSESLQMANETNLVSKSIQKEEQTAEEQSILATEGGNVADSPQAGEEGNIPGPQSKQNMQDESSSRPHAAHPTKEENTPGQQSLWASEDENTWTSEATGERNLQDESAEDPPFCLQEKLPTYQNELKLWVGHGGRIGPWVSSKKPPFSTSLQHPPSMEIPGGGGGSWERSTARARPRQGRALPEKPAYRSAAHSCL</sequence>
<feature type="compositionally biased region" description="Basic and acidic residues" evidence="2">
    <location>
        <begin position="13"/>
        <end position="28"/>
    </location>
</feature>
<dbReference type="InterPro" id="IPR039509">
    <property type="entry name" value="SPATA31"/>
</dbReference>
<evidence type="ECO:0000259" key="3">
    <source>
        <dbReference type="Pfam" id="PF14650"/>
    </source>
</evidence>
<evidence type="ECO:0000256" key="1">
    <source>
        <dbReference type="ARBA" id="ARBA00035009"/>
    </source>
</evidence>
<comment type="similarity">
    <text evidence="1">Belongs to the SPATA31 family.</text>
</comment>
<feature type="compositionally biased region" description="Polar residues" evidence="2">
    <location>
        <begin position="515"/>
        <end position="525"/>
    </location>
</feature>
<keyword evidence="4" id="KW-1185">Reference proteome</keyword>
<feature type="region of interest" description="Disordered" evidence="2">
    <location>
        <begin position="1"/>
        <end position="28"/>
    </location>
</feature>
<protein>
    <recommendedName>
        <fullName evidence="3">SPATA31 domain-containing protein</fullName>
    </recommendedName>
</protein>
<dbReference type="PANTHER" id="PTHR21859">
    <property type="entry name" value="ACROSOME-SPECIFIC PROTEIN"/>
    <property type="match status" value="1"/>
</dbReference>
<evidence type="ECO:0000256" key="2">
    <source>
        <dbReference type="SAM" id="MobiDB-lite"/>
    </source>
</evidence>
<reference evidence="5" key="2">
    <citation type="submission" date="2025-08" db="UniProtKB">
        <authorList>
            <consortium name="RefSeq"/>
        </authorList>
    </citation>
    <scope>IDENTIFICATION</scope>
</reference>
<dbReference type="PANTHER" id="PTHR21859:SF12">
    <property type="entry name" value="SPERMATOGENESIS-ASSOCIATED PROTEIN 31D1"/>
    <property type="match status" value="1"/>
</dbReference>
<proteinExistence type="inferred from homology"/>
<feature type="compositionally biased region" description="Polar residues" evidence="2">
    <location>
        <begin position="295"/>
        <end position="306"/>
    </location>
</feature>